<evidence type="ECO:0000313" key="1">
    <source>
        <dbReference type="EMBL" id="KAI3722926.1"/>
    </source>
</evidence>
<protein>
    <submittedName>
        <fullName evidence="1">Uncharacterized protein</fullName>
    </submittedName>
</protein>
<dbReference type="EMBL" id="CM042014">
    <property type="protein sequence ID" value="KAI3722926.1"/>
    <property type="molecule type" value="Genomic_DNA"/>
</dbReference>
<comment type="caution">
    <text evidence="1">The sequence shown here is derived from an EMBL/GenBank/DDBJ whole genome shotgun (WGS) entry which is preliminary data.</text>
</comment>
<accession>A0ACB9BLL2</accession>
<keyword evidence="2" id="KW-1185">Reference proteome</keyword>
<reference evidence="1 2" key="2">
    <citation type="journal article" date="2022" name="Mol. Ecol. Resour.">
        <title>The genomes of chicory, endive, great burdock and yacon provide insights into Asteraceae paleo-polyploidization history and plant inulin production.</title>
        <authorList>
            <person name="Fan W."/>
            <person name="Wang S."/>
            <person name="Wang H."/>
            <person name="Wang A."/>
            <person name="Jiang F."/>
            <person name="Liu H."/>
            <person name="Zhao H."/>
            <person name="Xu D."/>
            <person name="Zhang Y."/>
        </authorList>
    </citation>
    <scope>NUCLEOTIDE SEQUENCE [LARGE SCALE GENOMIC DNA]</scope>
    <source>
        <strain evidence="2">cv. Punajuju</strain>
        <tissue evidence="1">Leaves</tissue>
    </source>
</reference>
<sequence>MLSSYFPLYLSPNLNNYQNSQNQIVIFNLRLPELFIWMQNVRRVQSWGSFSVPVECDAVTNESNVGLFLFNTMESMNSEIGVEGVGEEWSNGDGGKCLRLESV</sequence>
<name>A0ACB9BLL2_CICIN</name>
<organism evidence="1 2">
    <name type="scientific">Cichorium intybus</name>
    <name type="common">Chicory</name>
    <dbReference type="NCBI Taxonomy" id="13427"/>
    <lineage>
        <taxon>Eukaryota</taxon>
        <taxon>Viridiplantae</taxon>
        <taxon>Streptophyta</taxon>
        <taxon>Embryophyta</taxon>
        <taxon>Tracheophyta</taxon>
        <taxon>Spermatophyta</taxon>
        <taxon>Magnoliopsida</taxon>
        <taxon>eudicotyledons</taxon>
        <taxon>Gunneridae</taxon>
        <taxon>Pentapetalae</taxon>
        <taxon>asterids</taxon>
        <taxon>campanulids</taxon>
        <taxon>Asterales</taxon>
        <taxon>Asteraceae</taxon>
        <taxon>Cichorioideae</taxon>
        <taxon>Cichorieae</taxon>
        <taxon>Cichoriinae</taxon>
        <taxon>Cichorium</taxon>
    </lineage>
</organism>
<reference evidence="2" key="1">
    <citation type="journal article" date="2022" name="Mol. Ecol. Resour.">
        <title>The genomes of chicory, endive, great burdock and yacon provide insights into Asteraceae palaeo-polyploidization history and plant inulin production.</title>
        <authorList>
            <person name="Fan W."/>
            <person name="Wang S."/>
            <person name="Wang H."/>
            <person name="Wang A."/>
            <person name="Jiang F."/>
            <person name="Liu H."/>
            <person name="Zhao H."/>
            <person name="Xu D."/>
            <person name="Zhang Y."/>
        </authorList>
    </citation>
    <scope>NUCLEOTIDE SEQUENCE [LARGE SCALE GENOMIC DNA]</scope>
    <source>
        <strain evidence="2">cv. Punajuju</strain>
    </source>
</reference>
<dbReference type="Proteomes" id="UP001055811">
    <property type="component" value="Linkage Group LG06"/>
</dbReference>
<evidence type="ECO:0000313" key="2">
    <source>
        <dbReference type="Proteomes" id="UP001055811"/>
    </source>
</evidence>
<proteinExistence type="predicted"/>
<gene>
    <name evidence="1" type="ORF">L2E82_34137</name>
</gene>